<comment type="caution">
    <text evidence="2">The sequence shown here is derived from an EMBL/GenBank/DDBJ whole genome shotgun (WGS) entry which is preliminary data.</text>
</comment>
<proteinExistence type="predicted"/>
<dbReference type="RefSeq" id="WP_387248263.1">
    <property type="nucleotide sequence ID" value="NZ_JBIALX010000001.1"/>
</dbReference>
<reference evidence="2 3" key="1">
    <citation type="submission" date="2024-10" db="EMBL/GenBank/DDBJ databases">
        <title>The Natural Products Discovery Center: Release of the First 8490 Sequenced Strains for Exploring Actinobacteria Biosynthetic Diversity.</title>
        <authorList>
            <person name="Kalkreuter E."/>
            <person name="Kautsar S.A."/>
            <person name="Yang D."/>
            <person name="Bader C.D."/>
            <person name="Teijaro C.N."/>
            <person name="Fluegel L."/>
            <person name="Davis C.M."/>
            <person name="Simpson J.R."/>
            <person name="Lauterbach L."/>
            <person name="Steele A.D."/>
            <person name="Gui C."/>
            <person name="Meng S."/>
            <person name="Li G."/>
            <person name="Viehrig K."/>
            <person name="Ye F."/>
            <person name="Su P."/>
            <person name="Kiefer A.F."/>
            <person name="Nichols A."/>
            <person name="Cepeda A.J."/>
            <person name="Yan W."/>
            <person name="Fan B."/>
            <person name="Jiang Y."/>
            <person name="Adhikari A."/>
            <person name="Zheng C.-J."/>
            <person name="Schuster L."/>
            <person name="Cowan T.M."/>
            <person name="Smanski M.J."/>
            <person name="Chevrette M.G."/>
            <person name="De Carvalho L.P.S."/>
            <person name="Shen B."/>
        </authorList>
    </citation>
    <scope>NUCLEOTIDE SEQUENCE [LARGE SCALE GENOMIC DNA]</scope>
    <source>
        <strain evidence="2 3">NPDC004550</strain>
    </source>
</reference>
<evidence type="ECO:0000259" key="1">
    <source>
        <dbReference type="Pfam" id="PF23859"/>
    </source>
</evidence>
<gene>
    <name evidence="2" type="ORF">ACFYTH_01925</name>
</gene>
<evidence type="ECO:0000313" key="2">
    <source>
        <dbReference type="EMBL" id="MFF0452106.1"/>
    </source>
</evidence>
<protein>
    <recommendedName>
        <fullName evidence="1">DeoxyPurine in DNA protein A domain-containing protein</fullName>
    </recommendedName>
</protein>
<dbReference type="InterPro" id="IPR055645">
    <property type="entry name" value="DpdA"/>
</dbReference>
<accession>A0ABW6NC86</accession>
<organism evidence="2 3">
    <name type="scientific">Nocardia africana</name>
    <dbReference type="NCBI Taxonomy" id="134964"/>
    <lineage>
        <taxon>Bacteria</taxon>
        <taxon>Bacillati</taxon>
        <taxon>Actinomycetota</taxon>
        <taxon>Actinomycetes</taxon>
        <taxon>Mycobacteriales</taxon>
        <taxon>Nocardiaceae</taxon>
        <taxon>Nocardia</taxon>
    </lineage>
</organism>
<dbReference type="EMBL" id="JBIALX010000001">
    <property type="protein sequence ID" value="MFF0452106.1"/>
    <property type="molecule type" value="Genomic_DNA"/>
</dbReference>
<feature type="domain" description="DeoxyPurine in DNA protein A" evidence="1">
    <location>
        <begin position="2"/>
        <end position="246"/>
    </location>
</feature>
<sequence>MRFYLGSHHPGWLARTDKPLFVSDVRLSPYRSLPRAIGRWALDSGGFSMLSVHGTWEAGPTPAQYAARVRRYAEEIGGLDWAAPQDWMCEPFIVAKTGLTVAEHQRRTVGNYLELCSLAPDVPFAPVLQGFDLADYERCAQLYERAGVDLKAARIVGVGSVCRRQGTTDAAAIMRALTEHLPGIQLHGFGVKTTGLADYGALLASADSMAWSFSARHQPPLPGCTTHKNCANCLRYALQWRTKVLAGIGGHHPAPARARRRSVDPSQLTLFDLGSAA</sequence>
<keyword evidence="3" id="KW-1185">Reference proteome</keyword>
<dbReference type="Pfam" id="PF23859">
    <property type="entry name" value="DpdA"/>
    <property type="match status" value="1"/>
</dbReference>
<dbReference type="Proteomes" id="UP001601521">
    <property type="component" value="Unassembled WGS sequence"/>
</dbReference>
<evidence type="ECO:0000313" key="3">
    <source>
        <dbReference type="Proteomes" id="UP001601521"/>
    </source>
</evidence>
<name>A0ABW6NC86_9NOCA</name>